<dbReference type="AlphaFoldDB" id="A0A4Y3HXG7"/>
<name>A0A4Y3HXG7_9VIBR</name>
<sequence>MRKYYIVEGDTSSKKQNVAYPKMALCEKCVSDFAVVNEGERTYQPCQKCGDDD</sequence>
<evidence type="ECO:0000313" key="2">
    <source>
        <dbReference type="Proteomes" id="UP000318717"/>
    </source>
</evidence>
<protein>
    <submittedName>
        <fullName evidence="1">Uncharacterized protein</fullName>
    </submittedName>
</protein>
<dbReference type="Proteomes" id="UP000318717">
    <property type="component" value="Unassembled WGS sequence"/>
</dbReference>
<proteinExistence type="predicted"/>
<comment type="caution">
    <text evidence="1">The sequence shown here is derived from an EMBL/GenBank/DDBJ whole genome shotgun (WGS) entry which is preliminary data.</text>
</comment>
<accession>A0A4Y3HXG7</accession>
<dbReference type="EMBL" id="BJLF01000007">
    <property type="protein sequence ID" value="GEA50964.1"/>
    <property type="molecule type" value="Genomic_DNA"/>
</dbReference>
<reference evidence="1 2" key="1">
    <citation type="submission" date="2019-06" db="EMBL/GenBank/DDBJ databases">
        <title>Whole genome shotgun sequence of Vibrio inusitatus NBRC 102082.</title>
        <authorList>
            <person name="Hosoyama A."/>
            <person name="Uohara A."/>
            <person name="Ohji S."/>
            <person name="Ichikawa N."/>
        </authorList>
    </citation>
    <scope>NUCLEOTIDE SEQUENCE [LARGE SCALE GENOMIC DNA]</scope>
    <source>
        <strain evidence="1 2">NBRC 102082</strain>
    </source>
</reference>
<organism evidence="1 2">
    <name type="scientific">Vibrio inusitatus NBRC 102082</name>
    <dbReference type="NCBI Taxonomy" id="1219070"/>
    <lineage>
        <taxon>Bacteria</taxon>
        <taxon>Pseudomonadati</taxon>
        <taxon>Pseudomonadota</taxon>
        <taxon>Gammaproteobacteria</taxon>
        <taxon>Vibrionales</taxon>
        <taxon>Vibrionaceae</taxon>
        <taxon>Vibrio</taxon>
    </lineage>
</organism>
<keyword evidence="2" id="KW-1185">Reference proteome</keyword>
<gene>
    <name evidence="1" type="ORF">VIN01S_17680</name>
</gene>
<dbReference type="RefSeq" id="WP_167496177.1">
    <property type="nucleotide sequence ID" value="NZ_BJLF01000007.1"/>
</dbReference>
<evidence type="ECO:0000313" key="1">
    <source>
        <dbReference type="EMBL" id="GEA50964.1"/>
    </source>
</evidence>